<dbReference type="KEGG" id="acr:Acry_1818"/>
<organism evidence="2 3">
    <name type="scientific">Acidiphilium cryptum (strain JF-5)</name>
    <dbReference type="NCBI Taxonomy" id="349163"/>
    <lineage>
        <taxon>Bacteria</taxon>
        <taxon>Pseudomonadati</taxon>
        <taxon>Pseudomonadota</taxon>
        <taxon>Alphaproteobacteria</taxon>
        <taxon>Acetobacterales</taxon>
        <taxon>Acidocellaceae</taxon>
        <taxon>Acidiphilium</taxon>
    </lineage>
</organism>
<gene>
    <name evidence="2" type="ordered locus">Acry_1818</name>
</gene>
<evidence type="ECO:0000259" key="1">
    <source>
        <dbReference type="PROSITE" id="PS50943"/>
    </source>
</evidence>
<dbReference type="InterPro" id="IPR001387">
    <property type="entry name" value="Cro/C1-type_HTH"/>
</dbReference>
<evidence type="ECO:0000313" key="2">
    <source>
        <dbReference type="EMBL" id="ABQ31020.1"/>
    </source>
</evidence>
<accession>A5FZI8</accession>
<dbReference type="Proteomes" id="UP000000245">
    <property type="component" value="Chromosome"/>
</dbReference>
<dbReference type="CDD" id="cd00093">
    <property type="entry name" value="HTH_XRE"/>
    <property type="match status" value="1"/>
</dbReference>
<dbReference type="InterPro" id="IPR010982">
    <property type="entry name" value="Lambda_DNA-bd_dom_sf"/>
</dbReference>
<proteinExistence type="predicted"/>
<feature type="domain" description="HTH cro/C1-type" evidence="1">
    <location>
        <begin position="7"/>
        <end position="37"/>
    </location>
</feature>
<dbReference type="Gene3D" id="1.10.260.40">
    <property type="entry name" value="lambda repressor-like DNA-binding domains"/>
    <property type="match status" value="1"/>
</dbReference>
<sequence>MITGGQIRAARAYAKISAVQLAEMAGVARTTVVKAESVNGPPQLTVSNLNSLQNALEKIGVTFGADGSVNYRPST</sequence>
<keyword evidence="3" id="KW-1185">Reference proteome</keyword>
<dbReference type="GO" id="GO:0003677">
    <property type="term" value="F:DNA binding"/>
    <property type="evidence" value="ECO:0007669"/>
    <property type="project" value="InterPro"/>
</dbReference>
<dbReference type="SUPFAM" id="SSF47413">
    <property type="entry name" value="lambda repressor-like DNA-binding domains"/>
    <property type="match status" value="1"/>
</dbReference>
<evidence type="ECO:0000313" key="3">
    <source>
        <dbReference type="Proteomes" id="UP000000245"/>
    </source>
</evidence>
<dbReference type="AlphaFoldDB" id="A5FZI8"/>
<reference evidence="2 3" key="1">
    <citation type="submission" date="2007-05" db="EMBL/GenBank/DDBJ databases">
        <title>Complete sequence of chromosome of Acidiphilium cryptum JF-5.</title>
        <authorList>
            <consortium name="US DOE Joint Genome Institute"/>
            <person name="Copeland A."/>
            <person name="Lucas S."/>
            <person name="Lapidus A."/>
            <person name="Barry K."/>
            <person name="Detter J.C."/>
            <person name="Glavina del Rio T."/>
            <person name="Hammon N."/>
            <person name="Israni S."/>
            <person name="Dalin E."/>
            <person name="Tice H."/>
            <person name="Pitluck S."/>
            <person name="Sims D."/>
            <person name="Brettin T."/>
            <person name="Bruce D."/>
            <person name="Han C."/>
            <person name="Schmutz J."/>
            <person name="Larimer F."/>
            <person name="Land M."/>
            <person name="Hauser L."/>
            <person name="Kyrpides N."/>
            <person name="Kim E."/>
            <person name="Magnuson T."/>
            <person name="Richardson P."/>
        </authorList>
    </citation>
    <scope>NUCLEOTIDE SEQUENCE [LARGE SCALE GENOMIC DNA]</scope>
    <source>
        <strain evidence="2 3">JF-5</strain>
    </source>
</reference>
<protein>
    <recommendedName>
        <fullName evidence="1">HTH cro/C1-type domain-containing protein</fullName>
    </recommendedName>
</protein>
<dbReference type="HOGENOM" id="CLU_066192_28_7_5"/>
<name>A5FZI8_ACICJ</name>
<dbReference type="PROSITE" id="PS50943">
    <property type="entry name" value="HTH_CROC1"/>
    <property type="match status" value="1"/>
</dbReference>
<dbReference type="EMBL" id="CP000697">
    <property type="protein sequence ID" value="ABQ31020.1"/>
    <property type="molecule type" value="Genomic_DNA"/>
</dbReference>